<keyword evidence="1" id="KW-1133">Transmembrane helix</keyword>
<keyword evidence="3" id="KW-1185">Reference proteome</keyword>
<keyword evidence="1" id="KW-0812">Transmembrane</keyword>
<evidence type="ECO:0000256" key="1">
    <source>
        <dbReference type="SAM" id="Phobius"/>
    </source>
</evidence>
<reference evidence="2 3" key="1">
    <citation type="journal article" date="2014" name="Nat. Genet.">
        <title>Genome and transcriptome of the porcine whipworm Trichuris suis.</title>
        <authorList>
            <person name="Jex A.R."/>
            <person name="Nejsum P."/>
            <person name="Schwarz E.M."/>
            <person name="Hu L."/>
            <person name="Young N.D."/>
            <person name="Hall R.S."/>
            <person name="Korhonen P.K."/>
            <person name="Liao S."/>
            <person name="Thamsborg S."/>
            <person name="Xia J."/>
            <person name="Xu P."/>
            <person name="Wang S."/>
            <person name="Scheerlinck J.P."/>
            <person name="Hofmann A."/>
            <person name="Sternberg P.W."/>
            <person name="Wang J."/>
            <person name="Gasser R.B."/>
        </authorList>
    </citation>
    <scope>NUCLEOTIDE SEQUENCE [LARGE SCALE GENOMIC DNA]</scope>
    <source>
        <strain evidence="2">DCEP-RM93M</strain>
    </source>
</reference>
<dbReference type="AlphaFoldDB" id="A0A085LJR5"/>
<accession>A0A085LJR5</accession>
<protein>
    <submittedName>
        <fullName evidence="2">Uncharacterized protein</fullName>
    </submittedName>
</protein>
<dbReference type="EMBL" id="KL363644">
    <property type="protein sequence ID" value="KFD45211.1"/>
    <property type="molecule type" value="Genomic_DNA"/>
</dbReference>
<evidence type="ECO:0000313" key="3">
    <source>
        <dbReference type="Proteomes" id="UP000030764"/>
    </source>
</evidence>
<organism evidence="2 3">
    <name type="scientific">Trichuris suis</name>
    <name type="common">pig whipworm</name>
    <dbReference type="NCBI Taxonomy" id="68888"/>
    <lineage>
        <taxon>Eukaryota</taxon>
        <taxon>Metazoa</taxon>
        <taxon>Ecdysozoa</taxon>
        <taxon>Nematoda</taxon>
        <taxon>Enoplea</taxon>
        <taxon>Dorylaimia</taxon>
        <taxon>Trichinellida</taxon>
        <taxon>Trichuridae</taxon>
        <taxon>Trichuris</taxon>
    </lineage>
</organism>
<feature type="non-terminal residue" evidence="2">
    <location>
        <position position="67"/>
    </location>
</feature>
<gene>
    <name evidence="2" type="ORF">M513_13913</name>
</gene>
<proteinExistence type="predicted"/>
<feature type="non-terminal residue" evidence="2">
    <location>
        <position position="1"/>
    </location>
</feature>
<feature type="transmembrane region" description="Helical" evidence="1">
    <location>
        <begin position="6"/>
        <end position="26"/>
    </location>
</feature>
<dbReference type="Proteomes" id="UP000030764">
    <property type="component" value="Unassembled WGS sequence"/>
</dbReference>
<evidence type="ECO:0000313" key="2">
    <source>
        <dbReference type="EMBL" id="KFD45211.1"/>
    </source>
</evidence>
<name>A0A085LJR5_9BILA</name>
<keyword evidence="1" id="KW-0472">Membrane</keyword>
<sequence>CLYLSIISVFVSANQIMVCYLATVSWRHLEVRVARGGVLRRISRWQLFWRPQHVKSSSAFCITFFGS</sequence>